<dbReference type="InterPro" id="IPR036388">
    <property type="entry name" value="WH-like_DNA-bd_sf"/>
</dbReference>
<dbReference type="Gene3D" id="1.10.10.10">
    <property type="entry name" value="Winged helix-like DNA-binding domain superfamily/Winged helix DNA-binding domain"/>
    <property type="match status" value="1"/>
</dbReference>
<keyword evidence="3" id="KW-0804">Transcription</keyword>
<dbReference type="KEGG" id="myl:C3E77_11055"/>
<dbReference type="Pfam" id="PF08220">
    <property type="entry name" value="HTH_DeoR"/>
    <property type="match status" value="1"/>
</dbReference>
<dbReference type="InterPro" id="IPR036390">
    <property type="entry name" value="WH_DNA-bd_sf"/>
</dbReference>
<dbReference type="Pfam" id="PF00455">
    <property type="entry name" value="DeoRC"/>
    <property type="match status" value="1"/>
</dbReference>
<dbReference type="SMART" id="SM01134">
    <property type="entry name" value="DeoRC"/>
    <property type="match status" value="1"/>
</dbReference>
<dbReference type="Proteomes" id="UP000244962">
    <property type="component" value="Unassembled WGS sequence"/>
</dbReference>
<dbReference type="GO" id="GO:0003700">
    <property type="term" value="F:DNA-binding transcription factor activity"/>
    <property type="evidence" value="ECO:0007669"/>
    <property type="project" value="InterPro"/>
</dbReference>
<keyword evidence="1" id="KW-0805">Transcription regulation</keyword>
<evidence type="ECO:0000313" key="6">
    <source>
        <dbReference type="Proteomes" id="UP000244962"/>
    </source>
</evidence>
<protein>
    <submittedName>
        <fullName evidence="5">DeoR/GlpR transcriptional regulator</fullName>
    </submittedName>
</protein>
<dbReference type="SUPFAM" id="SSF46785">
    <property type="entry name" value="Winged helix' DNA-binding domain"/>
    <property type="match status" value="1"/>
</dbReference>
<dbReference type="PROSITE" id="PS51000">
    <property type="entry name" value="HTH_DEOR_2"/>
    <property type="match status" value="1"/>
</dbReference>
<dbReference type="SUPFAM" id="SSF100950">
    <property type="entry name" value="NagB/RpiA/CoA transferase-like"/>
    <property type="match status" value="1"/>
</dbReference>
<dbReference type="GO" id="GO:0003677">
    <property type="term" value="F:DNA binding"/>
    <property type="evidence" value="ECO:0007669"/>
    <property type="project" value="UniProtKB-KW"/>
</dbReference>
<dbReference type="SMART" id="SM00420">
    <property type="entry name" value="HTH_DEOR"/>
    <property type="match status" value="1"/>
</dbReference>
<accession>A0A2U1TDL1</accession>
<dbReference type="RefSeq" id="WP_108391680.1">
    <property type="nucleotide sequence ID" value="NZ_CP026949.1"/>
</dbReference>
<dbReference type="InterPro" id="IPR050313">
    <property type="entry name" value="Carb_Metab_HTH_regulators"/>
</dbReference>
<dbReference type="InterPro" id="IPR018356">
    <property type="entry name" value="Tscrpt_reg_HTH_DeoR_CS"/>
</dbReference>
<name>A0A2U1TDL1_9MICO</name>
<evidence type="ECO:0000256" key="3">
    <source>
        <dbReference type="ARBA" id="ARBA00023163"/>
    </source>
</evidence>
<dbReference type="PANTHER" id="PTHR30363">
    <property type="entry name" value="HTH-TYPE TRANSCRIPTIONAL REGULATOR SRLR-RELATED"/>
    <property type="match status" value="1"/>
</dbReference>
<dbReference type="PROSITE" id="PS00894">
    <property type="entry name" value="HTH_DEOR_1"/>
    <property type="match status" value="1"/>
</dbReference>
<dbReference type="OrthoDB" id="7688673at2"/>
<reference evidence="6" key="1">
    <citation type="submission" date="2018-04" db="EMBL/GenBank/DDBJ databases">
        <authorList>
            <person name="Liu S."/>
            <person name="Wang Z."/>
            <person name="Li J."/>
        </authorList>
    </citation>
    <scope>NUCLEOTIDE SEQUENCE [LARGE SCALE GENOMIC DNA]</scope>
    <source>
        <strain evidence="6">622</strain>
    </source>
</reference>
<keyword evidence="6" id="KW-1185">Reference proteome</keyword>
<proteinExistence type="predicted"/>
<dbReference type="Gene3D" id="3.40.50.1360">
    <property type="match status" value="1"/>
</dbReference>
<dbReference type="InterPro" id="IPR037171">
    <property type="entry name" value="NagB/RpiA_transferase-like"/>
</dbReference>
<comment type="caution">
    <text evidence="5">The sequence shown here is derived from an EMBL/GenBank/DDBJ whole genome shotgun (WGS) entry which is preliminary data.</text>
</comment>
<evidence type="ECO:0000256" key="1">
    <source>
        <dbReference type="ARBA" id="ARBA00023015"/>
    </source>
</evidence>
<evidence type="ECO:0000313" key="5">
    <source>
        <dbReference type="EMBL" id="PWC06981.1"/>
    </source>
</evidence>
<dbReference type="InterPro" id="IPR014036">
    <property type="entry name" value="DeoR-like_C"/>
</dbReference>
<gene>
    <name evidence="5" type="ORF">DF223_08385</name>
</gene>
<organism evidence="5 6">
    <name type="scientific">Mycetocola zhujimingii</name>
    <dbReference type="NCBI Taxonomy" id="2079792"/>
    <lineage>
        <taxon>Bacteria</taxon>
        <taxon>Bacillati</taxon>
        <taxon>Actinomycetota</taxon>
        <taxon>Actinomycetes</taxon>
        <taxon>Micrococcales</taxon>
        <taxon>Microbacteriaceae</taxon>
        <taxon>Mycetocola</taxon>
    </lineage>
</organism>
<sequence length="262" mass="27442">MNRDERLRAVLDLLAENGQVEVDDLTASLGVSPATARRDLDTLARQQLLTRTRGGAVGNSVAYDLPIRYRNESNAEAKQLIAHAASALVHRGSVVGLCGGTTATAIATVLSTRSDLSEPSPEPSLTIVTNAVNIAAQLAMRPQFKVVVTGGVVHPRSYELVGPYSDMVLEGVALDLAFIGVNGVAPEHGASVNDESEAHINRLMASRAARAFMVADSTKIGVRSFATVGGAELFGGFITDEGITSEQRSAFTADGIDVIVAS</sequence>
<dbReference type="PRINTS" id="PR00037">
    <property type="entry name" value="HTHLACR"/>
</dbReference>
<dbReference type="PANTHER" id="PTHR30363:SF44">
    <property type="entry name" value="AGA OPERON TRANSCRIPTIONAL REPRESSOR-RELATED"/>
    <property type="match status" value="1"/>
</dbReference>
<dbReference type="InterPro" id="IPR001034">
    <property type="entry name" value="DeoR_HTH"/>
</dbReference>
<dbReference type="EMBL" id="QEFB01000007">
    <property type="protein sequence ID" value="PWC06981.1"/>
    <property type="molecule type" value="Genomic_DNA"/>
</dbReference>
<feature type="domain" description="HTH deoR-type" evidence="4">
    <location>
        <begin position="3"/>
        <end position="58"/>
    </location>
</feature>
<dbReference type="AlphaFoldDB" id="A0A2U1TDL1"/>
<evidence type="ECO:0000259" key="4">
    <source>
        <dbReference type="PROSITE" id="PS51000"/>
    </source>
</evidence>
<keyword evidence="2" id="KW-0238">DNA-binding</keyword>
<evidence type="ECO:0000256" key="2">
    <source>
        <dbReference type="ARBA" id="ARBA00023125"/>
    </source>
</evidence>